<evidence type="ECO:0000313" key="3">
    <source>
        <dbReference type="Proteomes" id="UP000027222"/>
    </source>
</evidence>
<reference evidence="3" key="1">
    <citation type="journal article" date="2014" name="Proc. Natl. Acad. Sci. U.S.A.">
        <title>Extensive sampling of basidiomycete genomes demonstrates inadequacy of the white-rot/brown-rot paradigm for wood decay fungi.</title>
        <authorList>
            <person name="Riley R."/>
            <person name="Salamov A.A."/>
            <person name="Brown D.W."/>
            <person name="Nagy L.G."/>
            <person name="Floudas D."/>
            <person name="Held B.W."/>
            <person name="Levasseur A."/>
            <person name="Lombard V."/>
            <person name="Morin E."/>
            <person name="Otillar R."/>
            <person name="Lindquist E.A."/>
            <person name="Sun H."/>
            <person name="LaButti K.M."/>
            <person name="Schmutz J."/>
            <person name="Jabbour D."/>
            <person name="Luo H."/>
            <person name="Baker S.E."/>
            <person name="Pisabarro A.G."/>
            <person name="Walton J.D."/>
            <person name="Blanchette R.A."/>
            <person name="Henrissat B."/>
            <person name="Martin F."/>
            <person name="Cullen D."/>
            <person name="Hibbett D.S."/>
            <person name="Grigoriev I.V."/>
        </authorList>
    </citation>
    <scope>NUCLEOTIDE SEQUENCE [LARGE SCALE GENOMIC DNA]</scope>
    <source>
        <strain evidence="3">CBS 339.88</strain>
    </source>
</reference>
<proteinExistence type="predicted"/>
<dbReference type="Proteomes" id="UP000027222">
    <property type="component" value="Unassembled WGS sequence"/>
</dbReference>
<protein>
    <submittedName>
        <fullName evidence="2">Uncharacterized protein</fullName>
    </submittedName>
</protein>
<gene>
    <name evidence="2" type="ORF">GALMADRAFT_147741</name>
</gene>
<sequence length="232" mass="26407">MYRIFLIDVDNSPLDTLDVERAQMSSTLKNSHPSSHTICATTSRRRAASNPTGPNLKAPTLPDIATSLTNSSPEFRSSLIDTRSGPRKRFCYPTLAGESSLRCPRLRELYVRLLRFLEPLLSRTTIAYLGINLEDLSHATVPRLPYRKWMCAKFTSYGTDNAVLLLFLSFLCLPLEYRICIAGVHMTWPLKAKVFSVVFFVFLPSKRRIDDVRSSSSLFLLRQIFFDVFCVN</sequence>
<dbReference type="HOGENOM" id="CLU_1194960_0_0_1"/>
<dbReference type="EMBL" id="KL142421">
    <property type="protein sequence ID" value="KDR66694.1"/>
    <property type="molecule type" value="Genomic_DNA"/>
</dbReference>
<keyword evidence="3" id="KW-1185">Reference proteome</keyword>
<name>A0A067SG21_GALM3</name>
<evidence type="ECO:0000256" key="1">
    <source>
        <dbReference type="SAM" id="MobiDB-lite"/>
    </source>
</evidence>
<accession>A0A067SG21</accession>
<organism evidence="2 3">
    <name type="scientific">Galerina marginata (strain CBS 339.88)</name>
    <dbReference type="NCBI Taxonomy" id="685588"/>
    <lineage>
        <taxon>Eukaryota</taxon>
        <taxon>Fungi</taxon>
        <taxon>Dikarya</taxon>
        <taxon>Basidiomycota</taxon>
        <taxon>Agaricomycotina</taxon>
        <taxon>Agaricomycetes</taxon>
        <taxon>Agaricomycetidae</taxon>
        <taxon>Agaricales</taxon>
        <taxon>Agaricineae</taxon>
        <taxon>Strophariaceae</taxon>
        <taxon>Galerina</taxon>
    </lineage>
</organism>
<feature type="region of interest" description="Disordered" evidence="1">
    <location>
        <begin position="42"/>
        <end position="62"/>
    </location>
</feature>
<evidence type="ECO:0000313" key="2">
    <source>
        <dbReference type="EMBL" id="KDR66694.1"/>
    </source>
</evidence>
<dbReference type="AlphaFoldDB" id="A0A067SG21"/>